<keyword evidence="1" id="KW-1133">Transmembrane helix</keyword>
<keyword evidence="1" id="KW-0472">Membrane</keyword>
<feature type="transmembrane region" description="Helical" evidence="1">
    <location>
        <begin position="90"/>
        <end position="114"/>
    </location>
</feature>
<evidence type="ECO:0000313" key="2">
    <source>
        <dbReference type="EMBL" id="KAH0540022.1"/>
    </source>
</evidence>
<evidence type="ECO:0000313" key="3">
    <source>
        <dbReference type="Proteomes" id="UP000826195"/>
    </source>
</evidence>
<proteinExistence type="predicted"/>
<comment type="caution">
    <text evidence="2">The sequence shown here is derived from an EMBL/GenBank/DDBJ whole genome shotgun (WGS) entry which is preliminary data.</text>
</comment>
<sequence length="180" mass="21503">MADEYDYQLWIYQCQKIIRQAQIKKKIRRKRIICALLCNELVIQRSKKKYTPKKFWIHPLFKLRREHGFFEAVFPTLSSYSEKIENYIRMIAIIIIVDVMIRIFFQTTVILIIFTDCLAHTTSENNFHFLNIKIIDYFFHIKNNLTKFYPNIFPTFIVSILNNVLLTSTKSSNSAIAFAF</sequence>
<accession>A0AAV7HZK2</accession>
<protein>
    <submittedName>
        <fullName evidence="2">Uncharacterized protein</fullName>
    </submittedName>
</protein>
<organism evidence="2 3">
    <name type="scientific">Cotesia glomerata</name>
    <name type="common">Lepidopteran parasitic wasp</name>
    <name type="synonym">Apanteles glomeratus</name>
    <dbReference type="NCBI Taxonomy" id="32391"/>
    <lineage>
        <taxon>Eukaryota</taxon>
        <taxon>Metazoa</taxon>
        <taxon>Ecdysozoa</taxon>
        <taxon>Arthropoda</taxon>
        <taxon>Hexapoda</taxon>
        <taxon>Insecta</taxon>
        <taxon>Pterygota</taxon>
        <taxon>Neoptera</taxon>
        <taxon>Endopterygota</taxon>
        <taxon>Hymenoptera</taxon>
        <taxon>Apocrita</taxon>
        <taxon>Ichneumonoidea</taxon>
        <taxon>Braconidae</taxon>
        <taxon>Microgastrinae</taxon>
        <taxon>Cotesia</taxon>
    </lineage>
</organism>
<dbReference type="Proteomes" id="UP000826195">
    <property type="component" value="Unassembled WGS sequence"/>
</dbReference>
<dbReference type="EMBL" id="JAHXZJ010002609">
    <property type="protein sequence ID" value="KAH0540022.1"/>
    <property type="molecule type" value="Genomic_DNA"/>
</dbReference>
<keyword evidence="1" id="KW-0812">Transmembrane</keyword>
<keyword evidence="3" id="KW-1185">Reference proteome</keyword>
<evidence type="ECO:0000256" key="1">
    <source>
        <dbReference type="SAM" id="Phobius"/>
    </source>
</evidence>
<dbReference type="AlphaFoldDB" id="A0AAV7HZK2"/>
<reference evidence="2 3" key="1">
    <citation type="journal article" date="2021" name="J. Hered.">
        <title>A chromosome-level genome assembly of the parasitoid wasp, Cotesia glomerata (Hymenoptera: Braconidae).</title>
        <authorList>
            <person name="Pinto B.J."/>
            <person name="Weis J.J."/>
            <person name="Gamble T."/>
            <person name="Ode P.J."/>
            <person name="Paul R."/>
            <person name="Zaspel J.M."/>
        </authorList>
    </citation>
    <scope>NUCLEOTIDE SEQUENCE [LARGE SCALE GENOMIC DNA]</scope>
    <source>
        <strain evidence="2">CgM1</strain>
    </source>
</reference>
<name>A0AAV7HZK2_COTGL</name>
<gene>
    <name evidence="2" type="ORF">KQX54_011278</name>
</gene>
<feature type="transmembrane region" description="Helical" evidence="1">
    <location>
        <begin position="148"/>
        <end position="166"/>
    </location>
</feature>